<dbReference type="AlphaFoldDB" id="A0AAD9LL87"/>
<reference evidence="2" key="1">
    <citation type="journal article" date="2014" name="Nucleic Acids Res.">
        <title>The evolutionary dynamics of variant antigen genes in Babesia reveal a history of genomic innovation underlying host-parasite interaction.</title>
        <authorList>
            <person name="Jackson A.P."/>
            <person name="Otto T.D."/>
            <person name="Darby A."/>
            <person name="Ramaprasad A."/>
            <person name="Xia D."/>
            <person name="Echaide I.E."/>
            <person name="Farber M."/>
            <person name="Gahlot S."/>
            <person name="Gamble J."/>
            <person name="Gupta D."/>
            <person name="Gupta Y."/>
            <person name="Jackson L."/>
            <person name="Malandrin L."/>
            <person name="Malas T.B."/>
            <person name="Moussa E."/>
            <person name="Nair M."/>
            <person name="Reid A.J."/>
            <person name="Sanders M."/>
            <person name="Sharma J."/>
            <person name="Tracey A."/>
            <person name="Quail M.A."/>
            <person name="Weir W."/>
            <person name="Wastling J.M."/>
            <person name="Hall N."/>
            <person name="Willadsen P."/>
            <person name="Lingelbach K."/>
            <person name="Shiels B."/>
            <person name="Tait A."/>
            <person name="Berriman M."/>
            <person name="Allred D.R."/>
            <person name="Pain A."/>
        </authorList>
    </citation>
    <scope>NUCLEOTIDE SEQUENCE</scope>
    <source>
        <strain evidence="2">1802A</strain>
    </source>
</reference>
<gene>
    <name evidence="2" type="ORF">X943_001934</name>
</gene>
<dbReference type="Proteomes" id="UP001195914">
    <property type="component" value="Unassembled WGS sequence"/>
</dbReference>
<comment type="caution">
    <text evidence="2">The sequence shown here is derived from an EMBL/GenBank/DDBJ whole genome shotgun (WGS) entry which is preliminary data.</text>
</comment>
<proteinExistence type="predicted"/>
<evidence type="ECO:0000256" key="1">
    <source>
        <dbReference type="SAM" id="SignalP"/>
    </source>
</evidence>
<sequence length="215" mass="24216">MNISRYIGICILVLYVPVGRVLAQSYDRLSNEDPQELMYTPEESSRTLLSRLYGTMDFLRLGKRFGGYTCTVPPIIKSKDLSIITLNGMIYSMTTVLVGYGRNETSDTFRGNKGYIYGVGIKRDFSPRSKHKFSFTVDYAPPVNTKWPSEEFCILVFSPALTIGPSIISTLGKGYNDRRRYFGSTENIVSTLIRESPKTKSRLVTQCCFIMSTAA</sequence>
<protein>
    <submittedName>
        <fullName evidence="2">Uncharacterized protein</fullName>
    </submittedName>
</protein>
<feature type="chain" id="PRO_5042218224" evidence="1">
    <location>
        <begin position="24"/>
        <end position="215"/>
    </location>
</feature>
<reference evidence="2" key="2">
    <citation type="submission" date="2021-05" db="EMBL/GenBank/DDBJ databases">
        <authorList>
            <person name="Pain A."/>
        </authorList>
    </citation>
    <scope>NUCLEOTIDE SEQUENCE</scope>
    <source>
        <strain evidence="2">1802A</strain>
    </source>
</reference>
<feature type="signal peptide" evidence="1">
    <location>
        <begin position="1"/>
        <end position="23"/>
    </location>
</feature>
<dbReference type="EMBL" id="JAHBMH010000003">
    <property type="protein sequence ID" value="KAK1940311.1"/>
    <property type="molecule type" value="Genomic_DNA"/>
</dbReference>
<keyword evidence="1" id="KW-0732">Signal</keyword>
<accession>A0AAD9LL87</accession>
<evidence type="ECO:0000313" key="2">
    <source>
        <dbReference type="EMBL" id="KAK1940311.1"/>
    </source>
</evidence>
<organism evidence="2 3">
    <name type="scientific">Babesia divergens</name>
    <dbReference type="NCBI Taxonomy" id="32595"/>
    <lineage>
        <taxon>Eukaryota</taxon>
        <taxon>Sar</taxon>
        <taxon>Alveolata</taxon>
        <taxon>Apicomplexa</taxon>
        <taxon>Aconoidasida</taxon>
        <taxon>Piroplasmida</taxon>
        <taxon>Babesiidae</taxon>
        <taxon>Babesia</taxon>
    </lineage>
</organism>
<evidence type="ECO:0000313" key="3">
    <source>
        <dbReference type="Proteomes" id="UP001195914"/>
    </source>
</evidence>
<keyword evidence="3" id="KW-1185">Reference proteome</keyword>
<name>A0AAD9LL87_BABDI</name>